<gene>
    <name evidence="1" type="ORF">UR21_C0011G0031</name>
</gene>
<reference evidence="1 2" key="1">
    <citation type="journal article" date="2015" name="Nature">
        <title>rRNA introns, odd ribosomes, and small enigmatic genomes across a large radiation of phyla.</title>
        <authorList>
            <person name="Brown C.T."/>
            <person name="Hug L.A."/>
            <person name="Thomas B.C."/>
            <person name="Sharon I."/>
            <person name="Castelle C.J."/>
            <person name="Singh A."/>
            <person name="Wilkins M.J."/>
            <person name="Williams K.H."/>
            <person name="Banfield J.F."/>
        </authorList>
    </citation>
    <scope>NUCLEOTIDE SEQUENCE [LARGE SCALE GENOMIC DNA]</scope>
</reference>
<organism evidence="1 2">
    <name type="scientific">Candidatus Woesebacteria bacterium GW2011_GWC2_31_9</name>
    <dbReference type="NCBI Taxonomy" id="1618586"/>
    <lineage>
        <taxon>Bacteria</taxon>
        <taxon>Candidatus Woeseibacteriota</taxon>
    </lineage>
</organism>
<name>A0A0G0AXR4_9BACT</name>
<dbReference type="Pfam" id="PF18924">
    <property type="entry name" value="DUF5674"/>
    <property type="match status" value="1"/>
</dbReference>
<evidence type="ECO:0000313" key="1">
    <source>
        <dbReference type="EMBL" id="KKP31350.1"/>
    </source>
</evidence>
<accession>A0A0G0AXR4</accession>
<evidence type="ECO:0000313" key="2">
    <source>
        <dbReference type="Proteomes" id="UP000034803"/>
    </source>
</evidence>
<proteinExistence type="predicted"/>
<sequence length="110" mass="12592">MKVLILTTKATKDELLEIREHFQGYVKVVVDIEKEILCAGADRHVDEEQELLKDGSIQVNLWGGGLDLETGEIDYNSMINLRPNQENPSRDILLKEIRGKFNMIVNKILK</sequence>
<dbReference type="InterPro" id="IPR043731">
    <property type="entry name" value="DUF5674"/>
</dbReference>
<dbReference type="Proteomes" id="UP000034803">
    <property type="component" value="Unassembled WGS sequence"/>
</dbReference>
<dbReference type="EMBL" id="LBOI01000011">
    <property type="protein sequence ID" value="KKP31350.1"/>
    <property type="molecule type" value="Genomic_DNA"/>
</dbReference>
<dbReference type="AlphaFoldDB" id="A0A0G0AXR4"/>
<comment type="caution">
    <text evidence="1">The sequence shown here is derived from an EMBL/GenBank/DDBJ whole genome shotgun (WGS) entry which is preliminary data.</text>
</comment>
<protein>
    <submittedName>
        <fullName evidence="1">Uncharacterized protein</fullName>
    </submittedName>
</protein>